<dbReference type="Proteomes" id="UP001165205">
    <property type="component" value="Unassembled WGS sequence"/>
</dbReference>
<protein>
    <submittedName>
        <fullName evidence="2">Unnamed protein product</fullName>
    </submittedName>
</protein>
<feature type="compositionally biased region" description="Basic and acidic residues" evidence="1">
    <location>
        <begin position="441"/>
        <end position="455"/>
    </location>
</feature>
<dbReference type="Proteomes" id="UP000190312">
    <property type="component" value="Unassembled WGS sequence"/>
</dbReference>
<feature type="compositionally biased region" description="Basic and acidic residues" evidence="1">
    <location>
        <begin position="415"/>
        <end position="433"/>
    </location>
</feature>
<evidence type="ECO:0000313" key="4">
    <source>
        <dbReference type="Proteomes" id="UP000190312"/>
    </source>
</evidence>
<evidence type="ECO:0000313" key="2">
    <source>
        <dbReference type="EMBL" id="GMG31815.1"/>
    </source>
</evidence>
<organism evidence="3 4">
    <name type="scientific">Aspergillus oryzae</name>
    <name type="common">Yellow koji mold</name>
    <dbReference type="NCBI Taxonomy" id="5062"/>
    <lineage>
        <taxon>Eukaryota</taxon>
        <taxon>Fungi</taxon>
        <taxon>Dikarya</taxon>
        <taxon>Ascomycota</taxon>
        <taxon>Pezizomycotina</taxon>
        <taxon>Eurotiomycetes</taxon>
        <taxon>Eurotiomycetidae</taxon>
        <taxon>Eurotiales</taxon>
        <taxon>Aspergillaceae</taxon>
        <taxon>Aspergillus</taxon>
        <taxon>Aspergillus subgen. Circumdati</taxon>
    </lineage>
</organism>
<feature type="compositionally biased region" description="Basic and acidic residues" evidence="1">
    <location>
        <begin position="488"/>
        <end position="497"/>
    </location>
</feature>
<feature type="region of interest" description="Disordered" evidence="1">
    <location>
        <begin position="1"/>
        <end position="51"/>
    </location>
</feature>
<name>A0A1S9DTX1_ASPOZ</name>
<feature type="compositionally biased region" description="Basic and acidic residues" evidence="1">
    <location>
        <begin position="577"/>
        <end position="594"/>
    </location>
</feature>
<feature type="compositionally biased region" description="Low complexity" evidence="1">
    <location>
        <begin position="288"/>
        <end position="318"/>
    </location>
</feature>
<reference evidence="2" key="2">
    <citation type="submission" date="2023-04" db="EMBL/GenBank/DDBJ databases">
        <title>Aspergillus oryzae NBRC 4228.</title>
        <authorList>
            <person name="Ichikawa N."/>
            <person name="Sato H."/>
            <person name="Tonouchi N."/>
        </authorList>
    </citation>
    <scope>NUCLEOTIDE SEQUENCE</scope>
    <source>
        <strain evidence="2">NBRC 4228</strain>
    </source>
</reference>
<comment type="caution">
    <text evidence="3">The sequence shown here is derived from an EMBL/GenBank/DDBJ whole genome shotgun (WGS) entry which is preliminary data.</text>
</comment>
<feature type="compositionally biased region" description="Basic and acidic residues" evidence="1">
    <location>
        <begin position="138"/>
        <end position="154"/>
    </location>
</feature>
<accession>A0A1S9DTX1</accession>
<dbReference type="AlphaFoldDB" id="A0A1S9DTX1"/>
<evidence type="ECO:0000256" key="1">
    <source>
        <dbReference type="SAM" id="MobiDB-lite"/>
    </source>
</evidence>
<feature type="compositionally biased region" description="Low complexity" evidence="1">
    <location>
        <begin position="19"/>
        <end position="40"/>
    </location>
</feature>
<feature type="region of interest" description="Disordered" evidence="1">
    <location>
        <begin position="488"/>
        <end position="515"/>
    </location>
</feature>
<feature type="compositionally biased region" description="Polar residues" evidence="1">
    <location>
        <begin position="269"/>
        <end position="280"/>
    </location>
</feature>
<sequence length="605" mass="63476">MPDTGAHPGVRSLLARFENNNSSNQNTTSPPSRGRSPVGSEHSGSRPLSKVRASFIAVDGATQSGAVAGLRSASSRSDSPAAPPSRVRSFNSDDLNAPLKSPLSSPTSNGLDNEQTLSETRPGGMVETVITQVTSPEKGAKPQAKEAASPRKGSDSTSAVSAAPSPKKTQTVTKRPSTIQVDKVTPNQSASKSTSTTLKSAAHPRTPTSPAKPDHVKASKPARSPRPPATRDSPKGPTTKPSRSSLNTTTKTATRPVRSSMPARDATKLTATSATRTNQPEPRPPTKSARLPASATTTTLSSAARGGATGTTTGSLSRKPSSLKNATSGTHRTTTASSVRKQTSQPSLQRQPAHERPHSRVSNTSSKVVDEGFLARMMRPTASSASKAHEKVEVKSPPRSSRVTRAPVRPVASKTEAHKSRPTKEKSVARKPQENPQPVSTEKEEPQAKVVDPKEDTAHVNVIEPHAKGADEPVQAVVDSSVDIVEKERATEKRLEDLPVEPSMASESAPVGSSVELEQPIQAAEVPEAQTLAAPSIQEPTISADEAVDSQSVEPSELSNTEETKEQTGVEPLAATAEEKPAENVAETEAKADDIDVDVGKLSLN</sequence>
<feature type="compositionally biased region" description="Polar residues" evidence="1">
    <location>
        <begin position="239"/>
        <end position="253"/>
    </location>
</feature>
<feature type="compositionally biased region" description="Polar residues" evidence="1">
    <location>
        <begin position="549"/>
        <end position="561"/>
    </location>
</feature>
<feature type="compositionally biased region" description="Polar residues" evidence="1">
    <location>
        <begin position="167"/>
        <end position="188"/>
    </location>
</feature>
<reference evidence="3 4" key="1">
    <citation type="submission" date="2016-10" db="EMBL/GenBank/DDBJ databases">
        <title>Genome sequencing of Aspergillus oryzae BCC7051.</title>
        <authorList>
            <person name="Thammarongtham C."/>
            <person name="Vorapreeda T."/>
            <person name="Nookaew I."/>
            <person name="Srisuk T."/>
            <person name="Land M."/>
            <person name="Jeennor S."/>
            <person name="Laoteng K."/>
        </authorList>
    </citation>
    <scope>NUCLEOTIDE SEQUENCE [LARGE SCALE GENOMIC DNA]</scope>
    <source>
        <strain evidence="3 4">BCC7051</strain>
    </source>
</reference>
<dbReference type="EMBL" id="BSYA01000090">
    <property type="protein sequence ID" value="GMG31815.1"/>
    <property type="molecule type" value="Genomic_DNA"/>
</dbReference>
<dbReference type="eggNOG" id="ENOG502SU0I">
    <property type="taxonomic scope" value="Eukaryota"/>
</dbReference>
<feature type="compositionally biased region" description="Basic and acidic residues" evidence="1">
    <location>
        <begin position="387"/>
        <end position="396"/>
    </location>
</feature>
<feature type="region of interest" description="Disordered" evidence="1">
    <location>
        <begin position="533"/>
        <end position="605"/>
    </location>
</feature>
<gene>
    <name evidence="2" type="ORF">Aory04_000763700</name>
    <name evidence="3" type="ORF">OAory_01000750</name>
</gene>
<feature type="region of interest" description="Disordered" evidence="1">
    <location>
        <begin position="65"/>
        <end position="455"/>
    </location>
</feature>
<evidence type="ECO:0000313" key="3">
    <source>
        <dbReference type="EMBL" id="OOO12326.1"/>
    </source>
</evidence>
<feature type="compositionally biased region" description="Polar residues" evidence="1">
    <location>
        <begin position="319"/>
        <end position="350"/>
    </location>
</feature>
<dbReference type="VEuPathDB" id="FungiDB:AO090005001563"/>
<dbReference type="EMBL" id="MKZY01000002">
    <property type="protein sequence ID" value="OOO12326.1"/>
    <property type="molecule type" value="Genomic_DNA"/>
</dbReference>
<proteinExistence type="predicted"/>
<feature type="compositionally biased region" description="Polar residues" evidence="1">
    <location>
        <begin position="102"/>
        <end position="119"/>
    </location>
</feature>
<dbReference type="OrthoDB" id="3600083at2759"/>
<feature type="compositionally biased region" description="Low complexity" evidence="1">
    <location>
        <begin position="189"/>
        <end position="201"/>
    </location>
</feature>
<feature type="compositionally biased region" description="Low complexity" evidence="1">
    <location>
        <begin position="71"/>
        <end position="89"/>
    </location>
</feature>